<proteinExistence type="predicted"/>
<evidence type="ECO:0000313" key="2">
    <source>
        <dbReference type="Proteomes" id="UP000250235"/>
    </source>
</evidence>
<evidence type="ECO:0000313" key="1">
    <source>
        <dbReference type="EMBL" id="KZV31167.1"/>
    </source>
</evidence>
<keyword evidence="2" id="KW-1185">Reference proteome</keyword>
<dbReference type="Proteomes" id="UP000250235">
    <property type="component" value="Unassembled WGS sequence"/>
</dbReference>
<name>A0A2Z7BAX5_9LAMI</name>
<protein>
    <submittedName>
        <fullName evidence="1">Acyl-CoA dehydrogenase-related protein</fullName>
    </submittedName>
</protein>
<dbReference type="EMBL" id="KV007730">
    <property type="protein sequence ID" value="KZV31167.1"/>
    <property type="molecule type" value="Genomic_DNA"/>
</dbReference>
<gene>
    <name evidence="1" type="ORF">F511_05640</name>
</gene>
<dbReference type="AlphaFoldDB" id="A0A2Z7BAX5"/>
<reference evidence="1 2" key="1">
    <citation type="journal article" date="2015" name="Proc. Natl. Acad. Sci. U.S.A.">
        <title>The resurrection genome of Boea hygrometrica: A blueprint for survival of dehydration.</title>
        <authorList>
            <person name="Xiao L."/>
            <person name="Yang G."/>
            <person name="Zhang L."/>
            <person name="Yang X."/>
            <person name="Zhao S."/>
            <person name="Ji Z."/>
            <person name="Zhou Q."/>
            <person name="Hu M."/>
            <person name="Wang Y."/>
            <person name="Chen M."/>
            <person name="Xu Y."/>
            <person name="Jin H."/>
            <person name="Xiao X."/>
            <person name="Hu G."/>
            <person name="Bao F."/>
            <person name="Hu Y."/>
            <person name="Wan P."/>
            <person name="Li L."/>
            <person name="Deng X."/>
            <person name="Kuang T."/>
            <person name="Xiang C."/>
            <person name="Zhu J.K."/>
            <person name="Oliver M.J."/>
            <person name="He Y."/>
        </authorList>
    </citation>
    <scope>NUCLEOTIDE SEQUENCE [LARGE SCALE GENOMIC DNA]</scope>
    <source>
        <strain evidence="2">cv. XS01</strain>
    </source>
</reference>
<accession>A0A2Z7BAX5</accession>
<organism evidence="1 2">
    <name type="scientific">Dorcoceras hygrometricum</name>
    <dbReference type="NCBI Taxonomy" id="472368"/>
    <lineage>
        <taxon>Eukaryota</taxon>
        <taxon>Viridiplantae</taxon>
        <taxon>Streptophyta</taxon>
        <taxon>Embryophyta</taxon>
        <taxon>Tracheophyta</taxon>
        <taxon>Spermatophyta</taxon>
        <taxon>Magnoliopsida</taxon>
        <taxon>eudicotyledons</taxon>
        <taxon>Gunneridae</taxon>
        <taxon>Pentapetalae</taxon>
        <taxon>asterids</taxon>
        <taxon>lamiids</taxon>
        <taxon>Lamiales</taxon>
        <taxon>Gesneriaceae</taxon>
        <taxon>Didymocarpoideae</taxon>
        <taxon>Trichosporeae</taxon>
        <taxon>Loxocarpinae</taxon>
        <taxon>Dorcoceras</taxon>
    </lineage>
</organism>
<sequence>MSLFDLQDVCMAIGSIATLDLPMVVDLIGIYGLKGQYCTLTTTDWFLQALSVIPRGSWGDVARLFTMIRWADLEIGRPAAAMHGGPLISAPRALARTGHALGRALAARLPRERRREMLQQAQEVAPTSGALAALCAADDGRRLLRFVTRGRACVALLAARCRLLDAPLGRRCATLARAMLRPGTPCVTLEFFVWRSPAGRRSGDAPASLRRCRDGWSEFF</sequence>